<comment type="caution">
    <text evidence="1">The sequence shown here is derived from an EMBL/GenBank/DDBJ whole genome shotgun (WGS) entry which is preliminary data.</text>
</comment>
<keyword evidence="2" id="KW-1185">Reference proteome</keyword>
<evidence type="ECO:0000313" key="2">
    <source>
        <dbReference type="Proteomes" id="UP000010448"/>
    </source>
</evidence>
<dbReference type="AlphaFoldDB" id="A0A7K4EAX2"/>
<reference evidence="1 2" key="1">
    <citation type="journal article" date="2013" name="Genome Announc.">
        <title>Genome Sequence of Naphthalene-Degrading Soil Bacterium Pseudomonas putida CSV86.</title>
        <authorList>
            <person name="Phale P.S."/>
            <person name="Paliwal V."/>
            <person name="Raju S.C."/>
            <person name="Modak A."/>
            <person name="Purohit H.J."/>
        </authorList>
    </citation>
    <scope>NUCLEOTIDE SEQUENCE [LARGE SCALE GENOMIC DNA]</scope>
    <source>
        <strain evidence="1 2">CSV86</strain>
    </source>
</reference>
<organism evidence="1 2">
    <name type="scientific">Pseudomonas bharatica CSV86</name>
    <dbReference type="NCBI Taxonomy" id="1005395"/>
    <lineage>
        <taxon>Bacteria</taxon>
        <taxon>Pseudomonadati</taxon>
        <taxon>Pseudomonadota</taxon>
        <taxon>Gammaproteobacteria</taxon>
        <taxon>Pseudomonadales</taxon>
        <taxon>Pseudomonadaceae</taxon>
        <taxon>Pseudomonas</taxon>
        <taxon>Pseudomonas bharatica</taxon>
    </lineage>
</organism>
<evidence type="ECO:0000313" key="1">
    <source>
        <dbReference type="EMBL" id="NNJ14541.1"/>
    </source>
</evidence>
<sequence length="65" mass="7208">MSNPKLVPPCSGWQEDLPRPDELPAVIPALGLDTPNLQNEICLELPRTSALLRGWLIWFVPFQGG</sequence>
<accession>A0A7K4EAX2</accession>
<gene>
    <name evidence="1" type="ORF">CSV86_004405</name>
</gene>
<dbReference type="Proteomes" id="UP000010448">
    <property type="component" value="Unassembled WGS sequence"/>
</dbReference>
<dbReference type="EMBL" id="AMWJ02000001">
    <property type="protein sequence ID" value="NNJ14541.1"/>
    <property type="molecule type" value="Genomic_DNA"/>
</dbReference>
<proteinExistence type="predicted"/>
<name>A0A7K4EAX2_9PSED</name>
<dbReference type="RefSeq" id="WP_170394396.1">
    <property type="nucleotide sequence ID" value="NZ_AMWJ02000001.1"/>
</dbReference>
<protein>
    <submittedName>
        <fullName evidence="1">Uncharacterized protein</fullName>
    </submittedName>
</protein>